<gene>
    <name evidence="5" type="ORF">BSZ37_04890</name>
</gene>
<feature type="binding site" evidence="2">
    <location>
        <position position="210"/>
    </location>
    <ligand>
        <name>Mn(2+)</name>
        <dbReference type="ChEBI" id="CHEBI:29035"/>
        <label>2</label>
    </ligand>
</feature>
<dbReference type="Gene3D" id="3.40.630.10">
    <property type="entry name" value="Zn peptidases"/>
    <property type="match status" value="1"/>
</dbReference>
<feature type="signal peptide" evidence="3">
    <location>
        <begin position="1"/>
        <end position="28"/>
    </location>
</feature>
<dbReference type="SUPFAM" id="SSF55031">
    <property type="entry name" value="Bacterial exopeptidase dimerisation domain"/>
    <property type="match status" value="1"/>
</dbReference>
<feature type="binding site" evidence="2">
    <location>
        <position position="144"/>
    </location>
    <ligand>
        <name>Mn(2+)</name>
        <dbReference type="ChEBI" id="CHEBI:29035"/>
        <label>2</label>
    </ligand>
</feature>
<dbReference type="Pfam" id="PF01546">
    <property type="entry name" value="Peptidase_M20"/>
    <property type="match status" value="1"/>
</dbReference>
<dbReference type="GO" id="GO:0046872">
    <property type="term" value="F:metal ion binding"/>
    <property type="evidence" value="ECO:0007669"/>
    <property type="project" value="UniProtKB-KW"/>
</dbReference>
<dbReference type="OrthoDB" id="9776731at2"/>
<comment type="caution">
    <text evidence="5">The sequence shown here is derived from an EMBL/GenBank/DDBJ whole genome shotgun (WGS) entry which is preliminary data.</text>
</comment>
<dbReference type="EMBL" id="MQWD01000001">
    <property type="protein sequence ID" value="PAP75825.1"/>
    <property type="molecule type" value="Genomic_DNA"/>
</dbReference>
<dbReference type="Proteomes" id="UP000216339">
    <property type="component" value="Unassembled WGS sequence"/>
</dbReference>
<dbReference type="NCBIfam" id="TIGR01891">
    <property type="entry name" value="amidohydrolases"/>
    <property type="match status" value="1"/>
</dbReference>
<dbReference type="PANTHER" id="PTHR11014">
    <property type="entry name" value="PEPTIDASE M20 FAMILY MEMBER"/>
    <property type="match status" value="1"/>
</dbReference>
<dbReference type="GO" id="GO:0019877">
    <property type="term" value="P:diaminopimelate biosynthetic process"/>
    <property type="evidence" value="ECO:0007669"/>
    <property type="project" value="UniProtKB-ARBA"/>
</dbReference>
<feature type="chain" id="PRO_5013352220" evidence="3">
    <location>
        <begin position="29"/>
        <end position="444"/>
    </location>
</feature>
<dbReference type="AlphaFoldDB" id="A0A271IYQ1"/>
<evidence type="ECO:0000313" key="5">
    <source>
        <dbReference type="EMBL" id="PAP75825.1"/>
    </source>
</evidence>
<sequence length="444" mass="46643">MLRLIPPPASTSRVVALAIALALPSASAQTDDALLGRIDDLVADVTPRVVEYRRHVHQNPELSNREVETAAYVAAHLARLGIEVETGVARTGVVGTLRGGRPGPTVALRADMDALPVTERVDVPFASTVRTVYNDIEVGVMHACGHDAHVGMLMGVAEVLAAVRDDLPGTVVFLFQPAEEGAPAGEAPAGAEQMVAEGALEGVDAVFGIHVTSSFEVGELKTRPGAMMASADDLRIVVTGKQTHGAYPWGGVDPIVTSAQIVTGLQTIVSRQMDLTKAPAVVTVGRIDGGVRSNIIPDSVMMIGTIRALDDEMRAGLHERIRRTATSIAESQGATAEVTIAGEYGYPVTANDAALLDRMTPTLQAVAGDGFDPAVAPVLGAEDFSYYANEVPGLFLWLGIRTPGADRELFPPNHSPLFRIDEDALPLGVRALAHLAVDFLAGDA</sequence>
<feature type="binding site" evidence="2">
    <location>
        <position position="414"/>
    </location>
    <ligand>
        <name>Mn(2+)</name>
        <dbReference type="ChEBI" id="CHEBI:29035"/>
        <label>2</label>
    </ligand>
</feature>
<keyword evidence="6" id="KW-1185">Reference proteome</keyword>
<organism evidence="5 6">
    <name type="scientific">Rubrivirga marina</name>
    <dbReference type="NCBI Taxonomy" id="1196024"/>
    <lineage>
        <taxon>Bacteria</taxon>
        <taxon>Pseudomonadati</taxon>
        <taxon>Rhodothermota</taxon>
        <taxon>Rhodothermia</taxon>
        <taxon>Rhodothermales</taxon>
        <taxon>Rubricoccaceae</taxon>
        <taxon>Rubrivirga</taxon>
    </lineage>
</organism>
<evidence type="ECO:0000256" key="1">
    <source>
        <dbReference type="ARBA" id="ARBA00022801"/>
    </source>
</evidence>
<evidence type="ECO:0000259" key="4">
    <source>
        <dbReference type="Pfam" id="PF07687"/>
    </source>
</evidence>
<keyword evidence="2" id="KW-0464">Manganese</keyword>
<dbReference type="InterPro" id="IPR017439">
    <property type="entry name" value="Amidohydrolase"/>
</dbReference>
<keyword evidence="2" id="KW-0479">Metal-binding</keyword>
<protein>
    <submittedName>
        <fullName evidence="5">N-acyl-L-amino acid amidohydrolase</fullName>
    </submittedName>
</protein>
<name>A0A271IYQ1_9BACT</name>
<dbReference type="InterPro" id="IPR011650">
    <property type="entry name" value="Peptidase_M20_dimer"/>
</dbReference>
<comment type="cofactor">
    <cofactor evidence="2">
        <name>Mn(2+)</name>
        <dbReference type="ChEBI" id="CHEBI:29035"/>
    </cofactor>
    <text evidence="2">The Mn(2+) ion enhances activity.</text>
</comment>
<dbReference type="GO" id="GO:0050118">
    <property type="term" value="F:N-acetyldiaminopimelate deacetylase activity"/>
    <property type="evidence" value="ECO:0007669"/>
    <property type="project" value="UniProtKB-ARBA"/>
</dbReference>
<dbReference type="PIRSF" id="PIRSF005962">
    <property type="entry name" value="Pept_M20D_amidohydro"/>
    <property type="match status" value="1"/>
</dbReference>
<feature type="binding site" evidence="2">
    <location>
        <position position="146"/>
    </location>
    <ligand>
        <name>Mn(2+)</name>
        <dbReference type="ChEBI" id="CHEBI:29035"/>
        <label>2</label>
    </ligand>
</feature>
<keyword evidence="1 5" id="KW-0378">Hydrolase</keyword>
<dbReference type="SUPFAM" id="SSF53187">
    <property type="entry name" value="Zn-dependent exopeptidases"/>
    <property type="match status" value="1"/>
</dbReference>
<dbReference type="FunFam" id="3.30.70.360:FF:000001">
    <property type="entry name" value="N-acetyldiaminopimelate deacetylase"/>
    <property type="match status" value="1"/>
</dbReference>
<dbReference type="PANTHER" id="PTHR11014:SF63">
    <property type="entry name" value="METALLOPEPTIDASE, PUTATIVE (AFU_ORTHOLOGUE AFUA_6G09600)-RELATED"/>
    <property type="match status" value="1"/>
</dbReference>
<evidence type="ECO:0000313" key="6">
    <source>
        <dbReference type="Proteomes" id="UP000216339"/>
    </source>
</evidence>
<dbReference type="Gene3D" id="3.30.70.360">
    <property type="match status" value="1"/>
</dbReference>
<dbReference type="Pfam" id="PF07687">
    <property type="entry name" value="M20_dimer"/>
    <property type="match status" value="1"/>
</dbReference>
<dbReference type="InterPro" id="IPR002933">
    <property type="entry name" value="Peptidase_M20"/>
</dbReference>
<feature type="domain" description="Peptidase M20 dimerisation" evidence="4">
    <location>
        <begin position="234"/>
        <end position="328"/>
    </location>
</feature>
<dbReference type="InterPro" id="IPR036264">
    <property type="entry name" value="Bact_exopeptidase_dim_dom"/>
</dbReference>
<reference evidence="5 6" key="1">
    <citation type="submission" date="2016-11" db="EMBL/GenBank/DDBJ databases">
        <title>Study of marine rhodopsin-containing bacteria.</title>
        <authorList>
            <person name="Yoshizawa S."/>
            <person name="Kumagai Y."/>
            <person name="Kogure K."/>
        </authorList>
    </citation>
    <scope>NUCLEOTIDE SEQUENCE [LARGE SCALE GENOMIC DNA]</scope>
    <source>
        <strain evidence="5 6">SAORIC-28</strain>
    </source>
</reference>
<proteinExistence type="predicted"/>
<feature type="binding site" evidence="2">
    <location>
        <position position="180"/>
    </location>
    <ligand>
        <name>Mn(2+)</name>
        <dbReference type="ChEBI" id="CHEBI:29035"/>
        <label>2</label>
    </ligand>
</feature>
<dbReference type="RefSeq" id="WP_095509468.1">
    <property type="nucleotide sequence ID" value="NZ_MQWD01000001.1"/>
</dbReference>
<keyword evidence="3" id="KW-0732">Signal</keyword>
<evidence type="ECO:0000256" key="3">
    <source>
        <dbReference type="SAM" id="SignalP"/>
    </source>
</evidence>
<accession>A0A271IYQ1</accession>
<evidence type="ECO:0000256" key="2">
    <source>
        <dbReference type="PIRSR" id="PIRSR005962-1"/>
    </source>
</evidence>